<accession>A0AAW2H1I5</accession>
<dbReference type="EMBL" id="JADYXP020000001">
    <property type="protein sequence ID" value="KAL0133216.1"/>
    <property type="molecule type" value="Genomic_DNA"/>
</dbReference>
<dbReference type="AlphaFoldDB" id="A0AAW2H1I5"/>
<name>A0AAW2H1I5_9HYME</name>
<keyword evidence="3" id="KW-1185">Reference proteome</keyword>
<gene>
    <name evidence="2" type="ORF">PUN28_000763</name>
</gene>
<reference evidence="2 3" key="1">
    <citation type="submission" date="2023-03" db="EMBL/GenBank/DDBJ databases">
        <title>High recombination rates correlate with genetic variation in Cardiocondyla obscurior ants.</title>
        <authorList>
            <person name="Errbii M."/>
        </authorList>
    </citation>
    <scope>NUCLEOTIDE SEQUENCE [LARGE SCALE GENOMIC DNA]</scope>
    <source>
        <strain evidence="2">Alpha-2009</strain>
        <tissue evidence="2">Whole body</tissue>
    </source>
</reference>
<feature type="region of interest" description="Disordered" evidence="1">
    <location>
        <begin position="1"/>
        <end position="22"/>
    </location>
</feature>
<protein>
    <submittedName>
        <fullName evidence="2">Uncharacterized protein</fullName>
    </submittedName>
</protein>
<proteinExistence type="predicted"/>
<comment type="caution">
    <text evidence="2">The sequence shown here is derived from an EMBL/GenBank/DDBJ whole genome shotgun (WGS) entry which is preliminary data.</text>
</comment>
<evidence type="ECO:0000313" key="2">
    <source>
        <dbReference type="EMBL" id="KAL0133216.1"/>
    </source>
</evidence>
<dbReference type="Proteomes" id="UP001430953">
    <property type="component" value="Unassembled WGS sequence"/>
</dbReference>
<organism evidence="2 3">
    <name type="scientific">Cardiocondyla obscurior</name>
    <dbReference type="NCBI Taxonomy" id="286306"/>
    <lineage>
        <taxon>Eukaryota</taxon>
        <taxon>Metazoa</taxon>
        <taxon>Ecdysozoa</taxon>
        <taxon>Arthropoda</taxon>
        <taxon>Hexapoda</taxon>
        <taxon>Insecta</taxon>
        <taxon>Pterygota</taxon>
        <taxon>Neoptera</taxon>
        <taxon>Endopterygota</taxon>
        <taxon>Hymenoptera</taxon>
        <taxon>Apocrita</taxon>
        <taxon>Aculeata</taxon>
        <taxon>Formicoidea</taxon>
        <taxon>Formicidae</taxon>
        <taxon>Myrmicinae</taxon>
        <taxon>Cardiocondyla</taxon>
    </lineage>
</organism>
<sequence>MESQRDPRGSSRTPSHQLKRDPISQAIECDDCHLSNGWRRAFYRRTVKCTNRRFSEMRNASEREQAIIT</sequence>
<evidence type="ECO:0000313" key="3">
    <source>
        <dbReference type="Proteomes" id="UP001430953"/>
    </source>
</evidence>
<evidence type="ECO:0000256" key="1">
    <source>
        <dbReference type="SAM" id="MobiDB-lite"/>
    </source>
</evidence>